<feature type="domain" description="HIT" evidence="3">
    <location>
        <begin position="18"/>
        <end position="125"/>
    </location>
</feature>
<dbReference type="PRINTS" id="PR00332">
    <property type="entry name" value="HISTRIAD"/>
</dbReference>
<evidence type="ECO:0000256" key="2">
    <source>
        <dbReference type="PROSITE-ProRule" id="PRU00464"/>
    </source>
</evidence>
<name>A0A2H0X7D8_UNCKA</name>
<gene>
    <name evidence="4" type="ORF">COT52_01805</name>
</gene>
<accession>A0A2H0X7D8</accession>
<dbReference type="GO" id="GO:0003824">
    <property type="term" value="F:catalytic activity"/>
    <property type="evidence" value="ECO:0007669"/>
    <property type="project" value="InterPro"/>
</dbReference>
<evidence type="ECO:0000313" key="4">
    <source>
        <dbReference type="EMBL" id="PIS20822.1"/>
    </source>
</evidence>
<evidence type="ECO:0000313" key="5">
    <source>
        <dbReference type="Proteomes" id="UP000231414"/>
    </source>
</evidence>
<dbReference type="InterPro" id="IPR001310">
    <property type="entry name" value="Histidine_triad_HIT"/>
</dbReference>
<reference evidence="5" key="1">
    <citation type="submission" date="2017-09" db="EMBL/GenBank/DDBJ databases">
        <title>Depth-based differentiation of microbial function through sediment-hosted aquifers and enrichment of novel symbionts in the deep terrestrial subsurface.</title>
        <authorList>
            <person name="Probst A.J."/>
            <person name="Ladd B."/>
            <person name="Jarett J.K."/>
            <person name="Geller-Mcgrath D.E."/>
            <person name="Sieber C.M.K."/>
            <person name="Emerson J.B."/>
            <person name="Anantharaman K."/>
            <person name="Thomas B.C."/>
            <person name="Malmstrom R."/>
            <person name="Stieglmeier M."/>
            <person name="Klingl A."/>
            <person name="Woyke T."/>
            <person name="Ryan C.M."/>
            <person name="Banfield J.F."/>
        </authorList>
    </citation>
    <scope>NUCLEOTIDE SEQUENCE [LARGE SCALE GENOMIC DNA]</scope>
</reference>
<dbReference type="EMBL" id="PEYW01000027">
    <property type="protein sequence ID" value="PIS20822.1"/>
    <property type="molecule type" value="Genomic_DNA"/>
</dbReference>
<feature type="active site" description="Tele-AMP-histidine intermediate" evidence="1">
    <location>
        <position position="113"/>
    </location>
</feature>
<dbReference type="PANTHER" id="PTHR23089">
    <property type="entry name" value="HISTIDINE TRIAD HIT PROTEIN"/>
    <property type="match status" value="1"/>
</dbReference>
<dbReference type="Proteomes" id="UP000231414">
    <property type="component" value="Unassembled WGS sequence"/>
</dbReference>
<protein>
    <submittedName>
        <fullName evidence="4">Histidine triad nucleotide-binding protein</fullName>
    </submittedName>
</protein>
<dbReference type="InterPro" id="IPR011146">
    <property type="entry name" value="HIT-like"/>
</dbReference>
<dbReference type="SUPFAM" id="SSF54197">
    <property type="entry name" value="HIT-like"/>
    <property type="match status" value="1"/>
</dbReference>
<dbReference type="Gene3D" id="3.30.428.10">
    <property type="entry name" value="HIT-like"/>
    <property type="match status" value="1"/>
</dbReference>
<evidence type="ECO:0000259" key="3">
    <source>
        <dbReference type="PROSITE" id="PS51084"/>
    </source>
</evidence>
<evidence type="ECO:0000256" key="1">
    <source>
        <dbReference type="PIRSR" id="PIRSR601310-1"/>
    </source>
</evidence>
<dbReference type="Pfam" id="PF01230">
    <property type="entry name" value="HIT"/>
    <property type="match status" value="1"/>
</dbReference>
<dbReference type="AlphaFoldDB" id="A0A2H0X7D8"/>
<dbReference type="PROSITE" id="PS51084">
    <property type="entry name" value="HIT_2"/>
    <property type="match status" value="1"/>
</dbReference>
<organism evidence="4 5">
    <name type="scientific">candidate division WWE3 bacterium CG08_land_8_20_14_0_20_43_13</name>
    <dbReference type="NCBI Taxonomy" id="1975087"/>
    <lineage>
        <taxon>Bacteria</taxon>
        <taxon>Katanobacteria</taxon>
    </lineage>
</organism>
<proteinExistence type="predicted"/>
<feature type="short sequence motif" description="Histidine triad motif" evidence="2">
    <location>
        <begin position="109"/>
        <end position="113"/>
    </location>
</feature>
<dbReference type="InterPro" id="IPR036265">
    <property type="entry name" value="HIT-like_sf"/>
</dbReference>
<comment type="caution">
    <text evidence="4">The sequence shown here is derived from an EMBL/GenBank/DDBJ whole genome shotgun (WGS) entry which is preliminary data.</text>
</comment>
<sequence length="125" mass="14007">MRRPFFAFTLKLFMNDCLFCDIIAGRVLSDKLLETDDFVVINNKYPKAPVHLLVLPKKHLEKTQTIAGGEPDFWNRMMAAVWEAIKAAGLDKTGYKLVNNGAGYNHFSHEHMHIMGGDVSLAGGE</sequence>